<name>A0AA38SEQ2_9ASTR</name>
<sequence>MSKEANRNLLHKRLRKKLSAWKAKLLSIGGKLTPCKTIHGESGNLGRGSLGSDKGGTWDKITKIHQATEKVNLPLISLFSKRLGKGNDTKFWTKAWCSEETVGSCFPRLVAIDVDRNFLVPNRVKLKATGTEFFGCWRRPLRDGIELRELEEIRRIRAFDDMWLRRCGPETKWNTCVPVKVRVHLWRLRLDRLPTRDNLARKGIELENYSFRLCHGHSEPRDHLFLSCSKEKEVRIAVNAWWKLFSVEGGRLDEILYRANNSETNSNKRRLIEDTLVHAYLWLIWKGRNEVIFNNAHFNPSLIANHIQATACFWIHNRSSFGKLFSWSD</sequence>
<dbReference type="PANTHER" id="PTHR33116:SF78">
    <property type="entry name" value="OS12G0587133 PROTEIN"/>
    <property type="match status" value="1"/>
</dbReference>
<comment type="caution">
    <text evidence="2">The sequence shown here is derived from an EMBL/GenBank/DDBJ whole genome shotgun (WGS) entry which is preliminary data.</text>
</comment>
<dbReference type="Proteomes" id="UP001172457">
    <property type="component" value="Chromosome 7"/>
</dbReference>
<dbReference type="InterPro" id="IPR026960">
    <property type="entry name" value="RVT-Znf"/>
</dbReference>
<organism evidence="2 3">
    <name type="scientific">Centaurea solstitialis</name>
    <name type="common">yellow star-thistle</name>
    <dbReference type="NCBI Taxonomy" id="347529"/>
    <lineage>
        <taxon>Eukaryota</taxon>
        <taxon>Viridiplantae</taxon>
        <taxon>Streptophyta</taxon>
        <taxon>Embryophyta</taxon>
        <taxon>Tracheophyta</taxon>
        <taxon>Spermatophyta</taxon>
        <taxon>Magnoliopsida</taxon>
        <taxon>eudicotyledons</taxon>
        <taxon>Gunneridae</taxon>
        <taxon>Pentapetalae</taxon>
        <taxon>asterids</taxon>
        <taxon>campanulids</taxon>
        <taxon>Asterales</taxon>
        <taxon>Asteraceae</taxon>
        <taxon>Carduoideae</taxon>
        <taxon>Cardueae</taxon>
        <taxon>Centaureinae</taxon>
        <taxon>Centaurea</taxon>
    </lineage>
</organism>
<dbReference type="EMBL" id="JARYMX010000007">
    <property type="protein sequence ID" value="KAJ9541514.1"/>
    <property type="molecule type" value="Genomic_DNA"/>
</dbReference>
<accession>A0AA38SEQ2</accession>
<evidence type="ECO:0000313" key="2">
    <source>
        <dbReference type="EMBL" id="KAJ9541514.1"/>
    </source>
</evidence>
<gene>
    <name evidence="2" type="ORF">OSB04_028020</name>
</gene>
<evidence type="ECO:0000313" key="3">
    <source>
        <dbReference type="Proteomes" id="UP001172457"/>
    </source>
</evidence>
<reference evidence="2" key="1">
    <citation type="submission" date="2023-03" db="EMBL/GenBank/DDBJ databases">
        <title>Chromosome-scale reference genome and RAD-based genetic map of yellow starthistle (Centaurea solstitialis) reveal putative structural variation and QTLs associated with invader traits.</title>
        <authorList>
            <person name="Reatini B."/>
            <person name="Cang F.A."/>
            <person name="Jiang Q."/>
            <person name="Mckibben M.T.W."/>
            <person name="Barker M.S."/>
            <person name="Rieseberg L.H."/>
            <person name="Dlugosch K.M."/>
        </authorList>
    </citation>
    <scope>NUCLEOTIDE SEQUENCE</scope>
    <source>
        <strain evidence="2">CAN-66</strain>
        <tissue evidence="2">Leaf</tissue>
    </source>
</reference>
<proteinExistence type="predicted"/>
<dbReference type="Pfam" id="PF13966">
    <property type="entry name" value="zf-RVT"/>
    <property type="match status" value="1"/>
</dbReference>
<dbReference type="AlphaFoldDB" id="A0AA38SEQ2"/>
<dbReference type="PANTHER" id="PTHR33116">
    <property type="entry name" value="REVERSE TRANSCRIPTASE ZINC-BINDING DOMAIN-CONTAINING PROTEIN-RELATED-RELATED"/>
    <property type="match status" value="1"/>
</dbReference>
<feature type="domain" description="Reverse transcriptase zinc-binding" evidence="1">
    <location>
        <begin position="172"/>
        <end position="233"/>
    </location>
</feature>
<keyword evidence="3" id="KW-1185">Reference proteome</keyword>
<protein>
    <recommendedName>
        <fullName evidence="1">Reverse transcriptase zinc-binding domain-containing protein</fullName>
    </recommendedName>
</protein>
<evidence type="ECO:0000259" key="1">
    <source>
        <dbReference type="Pfam" id="PF13966"/>
    </source>
</evidence>